<dbReference type="STRING" id="1855912.LuPra_05048"/>
<reference evidence="10" key="2">
    <citation type="submission" date="2016-04" db="EMBL/GenBank/DDBJ databases">
        <title>First Complete Genome Sequence of a Subdivision 6 Acidobacterium.</title>
        <authorList>
            <person name="Huang S."/>
            <person name="Vieira S."/>
            <person name="Bunk B."/>
            <person name="Riedel T."/>
            <person name="Sproeer C."/>
            <person name="Overmann J."/>
        </authorList>
    </citation>
    <scope>NUCLEOTIDE SEQUENCE [LARGE SCALE GENOMIC DNA]</scope>
    <source>
        <strain evidence="10">DSM 100886 HEG_-6_39</strain>
    </source>
</reference>
<keyword evidence="7" id="KW-0732">Signal</keyword>
<keyword evidence="3" id="KW-1134">Transmembrane beta strand</keyword>
<keyword evidence="10" id="KW-1185">Reference proteome</keyword>
<dbReference type="Gene3D" id="2.40.170.20">
    <property type="entry name" value="TonB-dependent receptor, beta-barrel domain"/>
    <property type="match status" value="1"/>
</dbReference>
<protein>
    <submittedName>
        <fullName evidence="9">Outer membrane receptor for ferrienterochelin and colicins</fullName>
    </submittedName>
</protein>
<comment type="subcellular location">
    <subcellularLocation>
        <location evidence="1">Cell outer membrane</location>
        <topology evidence="1">Multi-pass membrane protein</topology>
    </subcellularLocation>
</comment>
<name>A0A143PVC8_LUTPR</name>
<sequence length="1256" mass="135564" precursor="true">MRLSLSGLASSLLAAAALLTMPHAVSAQTGTASLSGTVTDAQKSAVPGATVTITSAATGLSREAVTGGNGGYQFIALPPGVYTLKAELTGFKTSIIEKIQLSTDTSSRVDVALAVGGIEESVQVLAEAPAINTTDASLGNVIKESQIMGLPLEARNPVGLLSLQAGVVYIPRNNPETTMDPRYGSVSGARADQSNVTLDGIDVNDGQNQSAFTSVLRLTLDSVQEFRVTTSSYGADGGRSSGPQVSLITKSGTNSLRGAGYYANRDTRFSSNEYFNKLSQLKAGGESESPLLNKNIYGGSVGGPILRDRLFYFANFEALREKRESVVERSVPSAAMRDGVLTYLCAVAAACPGGAVQGFTSTHTIPAGRYGMNPAEFKRVDPTGIGASTLAAEYWKQFPLPNYDGTDAFNIMGYRFTSLVENEFNTGIARGDYRITNAQSLFARFNSQDDALIGTQQYPGLAPNTARQVKNWGFASGHDWVLGSNMVNTLRVGYTKIDDATTGLQTQSATTFRFLDNYEALSSTNGRQLGTWNVTNDFSWIKGNHTVKVGTNLRFLRNDTFTNANSFYSGLANGSWAAGAGRRYMPGGTCPAPADCSGLPAVDSGSFAAYADPFMDMLGAITQTTARYNYTIDGGIISEGTALPRLYVANEYEFYVQDQWRIGDNFTLTGGLRYSMFPPVYEGRGQQVVPNLNMADWVATRAANMQLGIPSSADATISFIPAGPVNDGPDWYQYDKNNFAPRASFAWSLNPKTTVRGGYFLVYDRIGSGLATQFNTAGSFGLASVLSSPVNTNNETNPAIRYQGVNVIPATYPGAPPASFPATPPQFSGTITSAIDQNLRTPYSHAYNLTFSRDLGRNYAVDVAYVGRQGRNLLIRRDAAMPANFVEQKSGMDYFTAASLLITEANRVGATNVAPIPYWENLFPTAATGGMTATQVMAGLFMDNDPDWMTALWYADQNCDPACPSTGDFSFFNQQYDSLAVQSSMARSGYNSMQLALRRRLADGYQFDFNYTYAVAKDHGSSVERGSSFGNNTGSGGYSGFLINSWDPDQQYSYADFDVRHQINVNGLYELPFGQGKKWATNANGFTNALIGDWSIAGIYRWTSGFPFNVQNCRSCWATNWNLQGNAVLVDPNKLPETATTRNAVGGQPSAWADTTAAIAAFQRATPGESGERNIFRGDGYFGIDASIGKAFRMPFGHRLMFRWDVFNLTNTVRFDTATVDMIPDRAATFGRYNGTLAGCDGAANRCMQLNLRYEF</sequence>
<feature type="chain" id="PRO_5007512036" evidence="7">
    <location>
        <begin position="28"/>
        <end position="1256"/>
    </location>
</feature>
<evidence type="ECO:0000313" key="9">
    <source>
        <dbReference type="EMBL" id="AMY11784.1"/>
    </source>
</evidence>
<feature type="domain" description="TonB-dependent transporter Oar-like beta-barrel" evidence="8">
    <location>
        <begin position="248"/>
        <end position="1236"/>
    </location>
</feature>
<evidence type="ECO:0000256" key="4">
    <source>
        <dbReference type="ARBA" id="ARBA00022692"/>
    </source>
</evidence>
<evidence type="ECO:0000256" key="5">
    <source>
        <dbReference type="ARBA" id="ARBA00023136"/>
    </source>
</evidence>
<evidence type="ECO:0000256" key="7">
    <source>
        <dbReference type="SAM" id="SignalP"/>
    </source>
</evidence>
<dbReference type="AlphaFoldDB" id="A0A143PVC8"/>
<evidence type="ECO:0000256" key="6">
    <source>
        <dbReference type="ARBA" id="ARBA00023237"/>
    </source>
</evidence>
<dbReference type="PANTHER" id="PTHR30069">
    <property type="entry name" value="TONB-DEPENDENT OUTER MEMBRANE RECEPTOR"/>
    <property type="match status" value="1"/>
</dbReference>
<dbReference type="SUPFAM" id="SSF49464">
    <property type="entry name" value="Carboxypeptidase regulatory domain-like"/>
    <property type="match status" value="1"/>
</dbReference>
<dbReference type="RefSeq" id="WP_110173301.1">
    <property type="nucleotide sequence ID" value="NZ_CP015136.1"/>
</dbReference>
<organism evidence="9 10">
    <name type="scientific">Luteitalea pratensis</name>
    <dbReference type="NCBI Taxonomy" id="1855912"/>
    <lineage>
        <taxon>Bacteria</taxon>
        <taxon>Pseudomonadati</taxon>
        <taxon>Acidobacteriota</taxon>
        <taxon>Vicinamibacteria</taxon>
        <taxon>Vicinamibacterales</taxon>
        <taxon>Vicinamibacteraceae</taxon>
        <taxon>Luteitalea</taxon>
    </lineage>
</organism>
<feature type="signal peptide" evidence="7">
    <location>
        <begin position="1"/>
        <end position="27"/>
    </location>
</feature>
<evidence type="ECO:0000313" key="10">
    <source>
        <dbReference type="Proteomes" id="UP000076079"/>
    </source>
</evidence>
<evidence type="ECO:0000256" key="1">
    <source>
        <dbReference type="ARBA" id="ARBA00004571"/>
    </source>
</evidence>
<keyword evidence="6" id="KW-0998">Cell outer membrane</keyword>
<keyword evidence="9" id="KW-0675">Receptor</keyword>
<dbReference type="InterPro" id="IPR036942">
    <property type="entry name" value="Beta-barrel_TonB_sf"/>
</dbReference>
<dbReference type="Gene3D" id="2.60.40.1120">
    <property type="entry name" value="Carboxypeptidase-like, regulatory domain"/>
    <property type="match status" value="1"/>
</dbReference>
<dbReference type="GO" id="GO:0044718">
    <property type="term" value="P:siderophore transmembrane transport"/>
    <property type="evidence" value="ECO:0007669"/>
    <property type="project" value="TreeGrafter"/>
</dbReference>
<evidence type="ECO:0000256" key="2">
    <source>
        <dbReference type="ARBA" id="ARBA00022448"/>
    </source>
</evidence>
<keyword evidence="5" id="KW-0472">Membrane</keyword>
<dbReference type="Proteomes" id="UP000076079">
    <property type="component" value="Chromosome"/>
</dbReference>
<gene>
    <name evidence="9" type="ORF">LuPra_05048</name>
</gene>
<dbReference type="OrthoDB" id="97893at2"/>
<dbReference type="KEGG" id="abac:LuPra_05048"/>
<dbReference type="InterPro" id="IPR039426">
    <property type="entry name" value="TonB-dep_rcpt-like"/>
</dbReference>
<proteinExistence type="predicted"/>
<dbReference type="Pfam" id="PF13620">
    <property type="entry name" value="CarboxypepD_reg"/>
    <property type="match status" value="1"/>
</dbReference>
<dbReference type="PANTHER" id="PTHR30069:SF46">
    <property type="entry name" value="OAR PROTEIN"/>
    <property type="match status" value="1"/>
</dbReference>
<dbReference type="SUPFAM" id="SSF56935">
    <property type="entry name" value="Porins"/>
    <property type="match status" value="1"/>
</dbReference>
<dbReference type="EMBL" id="CP015136">
    <property type="protein sequence ID" value="AMY11784.1"/>
    <property type="molecule type" value="Genomic_DNA"/>
</dbReference>
<evidence type="ECO:0000259" key="8">
    <source>
        <dbReference type="Pfam" id="PF25183"/>
    </source>
</evidence>
<accession>A0A143PVC8</accession>
<keyword evidence="2" id="KW-0813">Transport</keyword>
<dbReference type="Pfam" id="PF25183">
    <property type="entry name" value="OMP_b-brl_4"/>
    <property type="match status" value="1"/>
</dbReference>
<dbReference type="GO" id="GO:0015344">
    <property type="term" value="F:siderophore uptake transmembrane transporter activity"/>
    <property type="evidence" value="ECO:0007669"/>
    <property type="project" value="TreeGrafter"/>
</dbReference>
<reference evidence="9 10" key="1">
    <citation type="journal article" date="2016" name="Genome Announc.">
        <title>First Complete Genome Sequence of a Subdivision 6 Acidobacterium Strain.</title>
        <authorList>
            <person name="Huang S."/>
            <person name="Vieira S."/>
            <person name="Bunk B."/>
            <person name="Riedel T."/>
            <person name="Sproer C."/>
            <person name="Overmann J."/>
        </authorList>
    </citation>
    <scope>NUCLEOTIDE SEQUENCE [LARGE SCALE GENOMIC DNA]</scope>
    <source>
        <strain evidence="10">DSM 100886 HEG_-6_39</strain>
    </source>
</reference>
<dbReference type="InterPro" id="IPR008969">
    <property type="entry name" value="CarboxyPept-like_regulatory"/>
</dbReference>
<dbReference type="InterPro" id="IPR057601">
    <property type="entry name" value="Oar-like_b-barrel"/>
</dbReference>
<keyword evidence="4" id="KW-0812">Transmembrane</keyword>
<dbReference type="GO" id="GO:0009279">
    <property type="term" value="C:cell outer membrane"/>
    <property type="evidence" value="ECO:0007669"/>
    <property type="project" value="UniProtKB-SubCell"/>
</dbReference>
<evidence type="ECO:0000256" key="3">
    <source>
        <dbReference type="ARBA" id="ARBA00022452"/>
    </source>
</evidence>